<sequence>MDLDYKLIIVALGLMFIIEGIPYFAFPHLVKRLMIEALKLPDRVLRIFGFIALVLGLLFIYLGSRVLG</sequence>
<dbReference type="PANTHER" id="PTHR38602:SF1">
    <property type="entry name" value="INNER MEMBRANE PROTEIN"/>
    <property type="match status" value="1"/>
</dbReference>
<evidence type="ECO:0000256" key="1">
    <source>
        <dbReference type="SAM" id="Phobius"/>
    </source>
</evidence>
<reference evidence="2" key="2">
    <citation type="submission" date="2021-01" db="EMBL/GenBank/DDBJ databases">
        <authorList>
            <person name="Hahn C.R."/>
            <person name="Youssef N.H."/>
            <person name="Elshahed M."/>
        </authorList>
    </citation>
    <scope>NUCLEOTIDE SEQUENCE</scope>
    <source>
        <strain evidence="2">Zod_Metabat.24</strain>
    </source>
</reference>
<keyword evidence="1" id="KW-0812">Transmembrane</keyword>
<dbReference type="PANTHER" id="PTHR38602">
    <property type="entry name" value="INNER MEMBRANE PROTEIN-RELATED"/>
    <property type="match status" value="1"/>
</dbReference>
<keyword evidence="1" id="KW-1133">Transmembrane helix</keyword>
<name>A0A9D8KCV3_9DELT</name>
<dbReference type="AlphaFoldDB" id="A0A9D8KCV3"/>
<dbReference type="Pfam" id="PF09838">
    <property type="entry name" value="DUF2065"/>
    <property type="match status" value="1"/>
</dbReference>
<feature type="transmembrane region" description="Helical" evidence="1">
    <location>
        <begin position="6"/>
        <end position="26"/>
    </location>
</feature>
<comment type="caution">
    <text evidence="2">The sequence shown here is derived from an EMBL/GenBank/DDBJ whole genome shotgun (WGS) entry which is preliminary data.</text>
</comment>
<accession>A0A9D8KCV3</accession>
<dbReference type="Proteomes" id="UP000809273">
    <property type="component" value="Unassembled WGS sequence"/>
</dbReference>
<reference evidence="2" key="1">
    <citation type="journal article" date="2021" name="Environ. Microbiol.">
        <title>Genomic characterization of three novel Desulfobacterota classes expand the metabolic and phylogenetic diversity of the phylum.</title>
        <authorList>
            <person name="Murphy C.L."/>
            <person name="Biggerstaff J."/>
            <person name="Eichhorn A."/>
            <person name="Ewing E."/>
            <person name="Shahan R."/>
            <person name="Soriano D."/>
            <person name="Stewart S."/>
            <person name="VanMol K."/>
            <person name="Walker R."/>
            <person name="Walters P."/>
            <person name="Elshahed M.S."/>
            <person name="Youssef N.H."/>
        </authorList>
    </citation>
    <scope>NUCLEOTIDE SEQUENCE</scope>
    <source>
        <strain evidence="2">Zod_Metabat.24</strain>
    </source>
</reference>
<proteinExistence type="predicted"/>
<gene>
    <name evidence="2" type="ORF">JW984_03335</name>
</gene>
<keyword evidence="1" id="KW-0472">Membrane</keyword>
<dbReference type="EMBL" id="JAFGIX010000017">
    <property type="protein sequence ID" value="MBN1572213.1"/>
    <property type="molecule type" value="Genomic_DNA"/>
</dbReference>
<organism evidence="2 3">
    <name type="scientific">Candidatus Zymogenus saltonus</name>
    <dbReference type="NCBI Taxonomy" id="2844893"/>
    <lineage>
        <taxon>Bacteria</taxon>
        <taxon>Deltaproteobacteria</taxon>
        <taxon>Candidatus Zymogenia</taxon>
        <taxon>Candidatus Zymogeniales</taxon>
        <taxon>Candidatus Zymogenaceae</taxon>
        <taxon>Candidatus Zymogenus</taxon>
    </lineage>
</organism>
<evidence type="ECO:0000313" key="3">
    <source>
        <dbReference type="Proteomes" id="UP000809273"/>
    </source>
</evidence>
<protein>
    <submittedName>
        <fullName evidence="2">DUF2065 domain-containing protein</fullName>
    </submittedName>
</protein>
<evidence type="ECO:0000313" key="2">
    <source>
        <dbReference type="EMBL" id="MBN1572213.1"/>
    </source>
</evidence>
<feature type="transmembrane region" description="Helical" evidence="1">
    <location>
        <begin position="47"/>
        <end position="67"/>
    </location>
</feature>
<dbReference type="InterPro" id="IPR019201">
    <property type="entry name" value="DUF2065"/>
</dbReference>